<comment type="caution">
    <text evidence="1">The sequence shown here is derived from an EMBL/GenBank/DDBJ whole genome shotgun (WGS) entry which is preliminary data.</text>
</comment>
<dbReference type="AlphaFoldDB" id="A0AA86V352"/>
<keyword evidence="3" id="KW-1185">Reference proteome</keyword>
<proteinExistence type="predicted"/>
<dbReference type="EMBL" id="CATOUU010001144">
    <property type="protein sequence ID" value="CAI9974396.1"/>
    <property type="molecule type" value="Genomic_DNA"/>
</dbReference>
<dbReference type="Proteomes" id="UP001642409">
    <property type="component" value="Unassembled WGS sequence"/>
</dbReference>
<dbReference type="EMBL" id="CAXDID020000832">
    <property type="protein sequence ID" value="CAL6114819.1"/>
    <property type="molecule type" value="Genomic_DNA"/>
</dbReference>
<gene>
    <name evidence="1" type="ORF">HINF_LOCUS62041</name>
    <name evidence="2" type="ORF">HINF_LOCUS78322</name>
</gene>
<evidence type="ECO:0000313" key="3">
    <source>
        <dbReference type="Proteomes" id="UP001642409"/>
    </source>
</evidence>
<accession>A0AA86V352</accession>
<evidence type="ECO:0000313" key="2">
    <source>
        <dbReference type="EMBL" id="CAL6114819.1"/>
    </source>
</evidence>
<sequence>MVLMNLWVAWEKHSETHCFEFELEAFTTKKTGHSPVQTRGWTSARTEQFWEAHRETQWLSASAYGIAEGQEAEQFLTSSKYFLSAGQTKRQLWPSMKFRVWKSAQEFSHLEQVAWQDSTPVKLAESQAAGVQNRNWSALTLQQEPKAQVETQAFEPSFKNLREAWPQHWATQTFPVMKQGFAPSHWSWQRLSFVNLVVLNIEQATSHLSIVASQVTSRPCWLELQSGRQVKNWVDESRLQNGAGQTATHSDVMVSMNLWVVWEKHSETHCFEFELEAFTTKKTGQTPVQILGWMSARTEQF</sequence>
<organism evidence="1">
    <name type="scientific">Hexamita inflata</name>
    <dbReference type="NCBI Taxonomy" id="28002"/>
    <lineage>
        <taxon>Eukaryota</taxon>
        <taxon>Metamonada</taxon>
        <taxon>Diplomonadida</taxon>
        <taxon>Hexamitidae</taxon>
        <taxon>Hexamitinae</taxon>
        <taxon>Hexamita</taxon>
    </lineage>
</organism>
<reference evidence="1" key="1">
    <citation type="submission" date="2023-06" db="EMBL/GenBank/DDBJ databases">
        <authorList>
            <person name="Kurt Z."/>
        </authorList>
    </citation>
    <scope>NUCLEOTIDE SEQUENCE</scope>
</reference>
<name>A0AA86V352_9EUKA</name>
<protein>
    <submittedName>
        <fullName evidence="2">Hypothetical_protein</fullName>
    </submittedName>
</protein>
<reference evidence="2 3" key="2">
    <citation type="submission" date="2024-07" db="EMBL/GenBank/DDBJ databases">
        <authorList>
            <person name="Akdeniz Z."/>
        </authorList>
    </citation>
    <scope>NUCLEOTIDE SEQUENCE [LARGE SCALE GENOMIC DNA]</scope>
</reference>
<evidence type="ECO:0000313" key="1">
    <source>
        <dbReference type="EMBL" id="CAI9974396.1"/>
    </source>
</evidence>